<evidence type="ECO:0000259" key="2">
    <source>
        <dbReference type="SMART" id="SM00642"/>
    </source>
</evidence>
<dbReference type="CDD" id="cd02859">
    <property type="entry name" value="E_set_AMPKbeta_like_N"/>
    <property type="match status" value="1"/>
</dbReference>
<dbReference type="SMART" id="SM00642">
    <property type="entry name" value="Aamy"/>
    <property type="match status" value="1"/>
</dbReference>
<dbReference type="InterPro" id="IPR006047">
    <property type="entry name" value="GH13_cat_dom"/>
</dbReference>
<dbReference type="InterPro" id="IPR017853">
    <property type="entry name" value="GH"/>
</dbReference>
<dbReference type="GO" id="GO:0003844">
    <property type="term" value="F:1,4-alpha-glucan branching enzyme activity"/>
    <property type="evidence" value="ECO:0007669"/>
    <property type="project" value="InterPro"/>
</dbReference>
<dbReference type="Gene3D" id="2.60.40.1180">
    <property type="entry name" value="Golgi alpha-mannosidase II"/>
    <property type="match status" value="1"/>
</dbReference>
<dbReference type="Gene3D" id="2.60.40.10">
    <property type="entry name" value="Immunoglobulins"/>
    <property type="match status" value="1"/>
</dbReference>
<dbReference type="Pfam" id="PF00128">
    <property type="entry name" value="Alpha-amylase"/>
    <property type="match status" value="2"/>
</dbReference>
<gene>
    <name evidence="3" type="primary">amyX</name>
    <name evidence="3" type="ORF">Mgrana_01944</name>
</gene>
<evidence type="ECO:0000256" key="1">
    <source>
        <dbReference type="ARBA" id="ARBA00008061"/>
    </source>
</evidence>
<dbReference type="RefSeq" id="WP_119357422.1">
    <property type="nucleotide sequence ID" value="NZ_BJXM01000005.1"/>
</dbReference>
<sequence length="539" mass="61510">MISFQLFAPYSKRVELIGSWSDQPIPLHRDPKGYWRVELELPDGRHGYKFRLPSLSPFMLGEVVEIPDPQARLVDPQNGDAAVRVVREGRDVTTAPDYAWQHDDVPLPQDNELILYELHVGEFGFHQGTQGTFHDLIGRLDYLRDLGVNALELMPVAAFPMGRSWGYNVRHPFALENAYGSPEDFKRLVDECHARGMRLIMDIVLNHTEVENPLNKIDFYYWFRDPREGEPSFGPKFDYERTDDRLGLRPAFTFGLEVVRYWVEEYHIDGYRLDATATLNNFEFVRAVRETAKSHAGGKPFYIVAEHIPEDPSIAGPEAPADGAWHQHFEVVAAKTLCEAEGWSAEELLKVLDPRNDGYISPGRVVNYIESHDEFTLMEKLGEASILGEKAARKNKLGASLLFTAMGNPMLYQGQEFGGHRPREIRPLQWELLRADYGLHLKEHYAFLAKLRQGSPALKGEEFEVLYLEEEQKMIAYRRGFGEAEVLVVANLKDEDQALAIPFPEGAWRELTFNYELETQGGQLGDTFPASSAKIYVHR</sequence>
<dbReference type="GO" id="GO:0051060">
    <property type="term" value="F:pullulanase activity"/>
    <property type="evidence" value="ECO:0007669"/>
    <property type="project" value="UniProtKB-EC"/>
</dbReference>
<dbReference type="Gene3D" id="3.20.20.80">
    <property type="entry name" value="Glycosidases"/>
    <property type="match status" value="1"/>
</dbReference>
<dbReference type="EC" id="3.2.1.41" evidence="3"/>
<dbReference type="SUPFAM" id="SSF51445">
    <property type="entry name" value="(Trans)glycosidases"/>
    <property type="match status" value="1"/>
</dbReference>
<dbReference type="InterPro" id="IPR014756">
    <property type="entry name" value="Ig_E-set"/>
</dbReference>
<evidence type="ECO:0000313" key="4">
    <source>
        <dbReference type="Proteomes" id="UP000266178"/>
    </source>
</evidence>
<dbReference type="OrthoDB" id="9800174at2"/>
<protein>
    <submittedName>
        <fullName evidence="3">Pullulanase</fullName>
        <ecNumber evidence="3">3.2.1.41</ecNumber>
    </submittedName>
</protein>
<dbReference type="InterPro" id="IPR013783">
    <property type="entry name" value="Ig-like_fold"/>
</dbReference>
<dbReference type="Proteomes" id="UP000266178">
    <property type="component" value="Unassembled WGS sequence"/>
</dbReference>
<keyword evidence="4" id="KW-1185">Reference proteome</keyword>
<keyword evidence="3" id="KW-0378">Hydrolase</keyword>
<reference evidence="3 4" key="1">
    <citation type="submission" date="2018-08" db="EMBL/GenBank/DDBJ databases">
        <title>Meiothermus granaticius genome AF-68 sequencing project.</title>
        <authorList>
            <person name="Da Costa M.S."/>
            <person name="Albuquerque L."/>
            <person name="Raposo P."/>
            <person name="Froufe H.J.C."/>
            <person name="Barroso C.S."/>
            <person name="Egas C."/>
        </authorList>
    </citation>
    <scope>NUCLEOTIDE SEQUENCE [LARGE SCALE GENOMIC DNA]</scope>
    <source>
        <strain evidence="3 4">AF-68</strain>
    </source>
</reference>
<proteinExistence type="inferred from homology"/>
<dbReference type="Pfam" id="PF16657">
    <property type="entry name" value="Malt_amylase_C"/>
    <property type="match status" value="1"/>
</dbReference>
<dbReference type="PIRSF" id="PIRSF000463">
    <property type="entry name" value="GlgB"/>
    <property type="match status" value="1"/>
</dbReference>
<comment type="similarity">
    <text evidence="1">Belongs to the glycosyl hydrolase 13 family.</text>
</comment>
<dbReference type="EMBL" id="QWLB01000024">
    <property type="protein sequence ID" value="RIH92165.1"/>
    <property type="molecule type" value="Genomic_DNA"/>
</dbReference>
<keyword evidence="3" id="KW-0326">Glycosidase</keyword>
<dbReference type="GO" id="GO:0005978">
    <property type="term" value="P:glycogen biosynthetic process"/>
    <property type="evidence" value="ECO:0007669"/>
    <property type="project" value="InterPro"/>
</dbReference>
<dbReference type="PANTHER" id="PTHR43002">
    <property type="entry name" value="GLYCOGEN DEBRANCHING ENZYME"/>
    <property type="match status" value="1"/>
</dbReference>
<dbReference type="InterPro" id="IPR032091">
    <property type="entry name" value="Malt_amylase-like_C"/>
</dbReference>
<dbReference type="AlphaFoldDB" id="A0A399F8Z2"/>
<accession>A0A399F8Z2</accession>
<comment type="caution">
    <text evidence="3">The sequence shown here is derived from an EMBL/GenBank/DDBJ whole genome shotgun (WGS) entry which is preliminary data.</text>
</comment>
<organism evidence="3 4">
    <name type="scientific">Meiothermus granaticius NBRC 107808</name>
    <dbReference type="NCBI Taxonomy" id="1227551"/>
    <lineage>
        <taxon>Bacteria</taxon>
        <taxon>Thermotogati</taxon>
        <taxon>Deinococcota</taxon>
        <taxon>Deinococci</taxon>
        <taxon>Thermales</taxon>
        <taxon>Thermaceae</taxon>
        <taxon>Meiothermus</taxon>
    </lineage>
</organism>
<dbReference type="SUPFAM" id="SSF51011">
    <property type="entry name" value="Glycosyl hydrolase domain"/>
    <property type="match status" value="1"/>
</dbReference>
<evidence type="ECO:0000313" key="3">
    <source>
        <dbReference type="EMBL" id="RIH92165.1"/>
    </source>
</evidence>
<dbReference type="InterPro" id="IPR013780">
    <property type="entry name" value="Glyco_hydro_b"/>
</dbReference>
<dbReference type="SUPFAM" id="SSF81296">
    <property type="entry name" value="E set domains"/>
    <property type="match status" value="1"/>
</dbReference>
<name>A0A399F8Z2_9DEIN</name>
<feature type="domain" description="Glycosyl hydrolase family 13 catalytic" evidence="2">
    <location>
        <begin position="124"/>
        <end position="452"/>
    </location>
</feature>
<dbReference type="InterPro" id="IPR037439">
    <property type="entry name" value="Branching_enzy"/>
</dbReference>